<evidence type="ECO:0008006" key="3">
    <source>
        <dbReference type="Google" id="ProtNLM"/>
    </source>
</evidence>
<name>A0ABU0KUL0_9BACL</name>
<organism evidence="1 2">
    <name type="scientific">Paenibacillus brasilensis</name>
    <dbReference type="NCBI Taxonomy" id="128574"/>
    <lineage>
        <taxon>Bacteria</taxon>
        <taxon>Bacillati</taxon>
        <taxon>Bacillota</taxon>
        <taxon>Bacilli</taxon>
        <taxon>Bacillales</taxon>
        <taxon>Paenibacillaceae</taxon>
        <taxon>Paenibacillus</taxon>
    </lineage>
</organism>
<reference evidence="1 2" key="1">
    <citation type="submission" date="2023-07" db="EMBL/GenBank/DDBJ databases">
        <title>Genomic Encyclopedia of Type Strains, Phase IV (KMG-IV): sequencing the most valuable type-strain genomes for metagenomic binning, comparative biology and taxonomic classification.</title>
        <authorList>
            <person name="Goeker M."/>
        </authorList>
    </citation>
    <scope>NUCLEOTIDE SEQUENCE [LARGE SCALE GENOMIC DNA]</scope>
    <source>
        <strain evidence="1 2">DSM 14914</strain>
    </source>
</reference>
<comment type="caution">
    <text evidence="1">The sequence shown here is derived from an EMBL/GenBank/DDBJ whole genome shotgun (WGS) entry which is preliminary data.</text>
</comment>
<accession>A0ABU0KUL0</accession>
<keyword evidence="2" id="KW-1185">Reference proteome</keyword>
<evidence type="ECO:0000313" key="1">
    <source>
        <dbReference type="EMBL" id="MDQ0493129.1"/>
    </source>
</evidence>
<dbReference type="EMBL" id="JAUSWA010000005">
    <property type="protein sequence ID" value="MDQ0493129.1"/>
    <property type="molecule type" value="Genomic_DNA"/>
</dbReference>
<proteinExistence type="predicted"/>
<protein>
    <recommendedName>
        <fullName evidence="3">Secreted protein</fullName>
    </recommendedName>
</protein>
<sequence length="84" mass="9162">MTSPMVSTVTAVLLCSRAVMHELNSKPRQGETVARFSQRVRKGPAKWRRAASISFIPPKKISSPPHSGKITCINMGVAPFSKVI</sequence>
<evidence type="ECO:0000313" key="2">
    <source>
        <dbReference type="Proteomes" id="UP001242811"/>
    </source>
</evidence>
<gene>
    <name evidence="1" type="ORF">QOZ95_001285</name>
</gene>
<dbReference type="Proteomes" id="UP001242811">
    <property type="component" value="Unassembled WGS sequence"/>
</dbReference>